<name>A0A3R7JXE2_9TRYP</name>
<feature type="compositionally biased region" description="Basic residues" evidence="1">
    <location>
        <begin position="147"/>
        <end position="182"/>
    </location>
</feature>
<gene>
    <name evidence="2" type="ORF">Tco025E_09259</name>
</gene>
<dbReference type="InterPro" id="IPR036910">
    <property type="entry name" value="HMG_box_dom_sf"/>
</dbReference>
<evidence type="ECO:0008006" key="4">
    <source>
        <dbReference type="Google" id="ProtNLM"/>
    </source>
</evidence>
<dbReference type="AlphaFoldDB" id="A0A3R7JXE2"/>
<reference evidence="2 3" key="1">
    <citation type="journal article" date="2018" name="BMC Genomics">
        <title>Genomic comparison of Trypanosoma conorhini and Trypanosoma rangeli to Trypanosoma cruzi strains of high and low virulence.</title>
        <authorList>
            <person name="Bradwell K.R."/>
            <person name="Koparde V.N."/>
            <person name="Matveyev A.V."/>
            <person name="Serrano M.G."/>
            <person name="Alves J.M."/>
            <person name="Parikh H."/>
            <person name="Huang B."/>
            <person name="Lee V."/>
            <person name="Espinosa-Alvarez O."/>
            <person name="Ortiz P.A."/>
            <person name="Costa-Martins A.G."/>
            <person name="Teixeira M.M."/>
            <person name="Buck G.A."/>
        </authorList>
    </citation>
    <scope>NUCLEOTIDE SEQUENCE [LARGE SCALE GENOMIC DNA]</scope>
    <source>
        <strain evidence="2 3">025E</strain>
    </source>
</reference>
<dbReference type="Gene3D" id="1.10.30.10">
    <property type="entry name" value="High mobility group box domain"/>
    <property type="match status" value="1"/>
</dbReference>
<dbReference type="OrthoDB" id="1919336at2759"/>
<evidence type="ECO:0000256" key="1">
    <source>
        <dbReference type="SAM" id="MobiDB-lite"/>
    </source>
</evidence>
<evidence type="ECO:0000313" key="3">
    <source>
        <dbReference type="Proteomes" id="UP000284403"/>
    </source>
</evidence>
<proteinExistence type="predicted"/>
<comment type="caution">
    <text evidence="2">The sequence shown here is derived from an EMBL/GenBank/DDBJ whole genome shotgun (WGS) entry which is preliminary data.</text>
</comment>
<feature type="region of interest" description="Disordered" evidence="1">
    <location>
        <begin position="224"/>
        <end position="245"/>
    </location>
</feature>
<evidence type="ECO:0000313" key="2">
    <source>
        <dbReference type="EMBL" id="RNE98340.1"/>
    </source>
</evidence>
<dbReference type="GeneID" id="40322870"/>
<feature type="region of interest" description="Disordered" evidence="1">
    <location>
        <begin position="128"/>
        <end position="182"/>
    </location>
</feature>
<feature type="compositionally biased region" description="Low complexity" evidence="1">
    <location>
        <begin position="235"/>
        <end position="245"/>
    </location>
</feature>
<organism evidence="2 3">
    <name type="scientific">Trypanosoma conorhini</name>
    <dbReference type="NCBI Taxonomy" id="83891"/>
    <lineage>
        <taxon>Eukaryota</taxon>
        <taxon>Discoba</taxon>
        <taxon>Euglenozoa</taxon>
        <taxon>Kinetoplastea</taxon>
        <taxon>Metakinetoplastina</taxon>
        <taxon>Trypanosomatida</taxon>
        <taxon>Trypanosomatidae</taxon>
        <taxon>Trypanosoma</taxon>
    </lineage>
</organism>
<dbReference type="RefSeq" id="XP_029223819.1">
    <property type="nucleotide sequence ID" value="XM_029376080.1"/>
</dbReference>
<sequence length="245" mass="27449">MLRAIGPLYNSRKLALRFFQTEQRNNTNLHGLSAVQKKKVIVKMFKQLTRSDMEALKRRAAAWETKKMGGDSVTPSQRRRNEITPYELFYKEQLSNPSIASIASPSVREKRLFAIFNTLPAATRDTFEQRARELSRGEAASVSPTPSRKKPTVSRKKKKTTIKTNSRARKITKAKGSVRKKKTGTKATVSLYGAFVKEQMPHVKHLPTKERLKVIAAKWNALKTGNAADKPEQSTAAAATTPPQS</sequence>
<dbReference type="PANTHER" id="PTHR37564">
    <property type="entry name" value="KINETOPLAST DNA-ASSOCIATED PROTEIN"/>
    <property type="match status" value="1"/>
</dbReference>
<dbReference type="EMBL" id="MKKU01001043">
    <property type="protein sequence ID" value="RNE98340.1"/>
    <property type="molecule type" value="Genomic_DNA"/>
</dbReference>
<dbReference type="Proteomes" id="UP000284403">
    <property type="component" value="Unassembled WGS sequence"/>
</dbReference>
<dbReference type="InterPro" id="IPR052695">
    <property type="entry name" value="Kinetoplast-DNA-binding"/>
</dbReference>
<keyword evidence="3" id="KW-1185">Reference proteome</keyword>
<dbReference type="PANTHER" id="PTHR37564:SF5">
    <property type="entry name" value="KINETOPLAST DNA-ASSOCIATED PROTEIN"/>
    <property type="match status" value="1"/>
</dbReference>
<accession>A0A3R7JXE2</accession>
<protein>
    <recommendedName>
        <fullName evidence="4">Kinetoplast DNA-associated protein</fullName>
    </recommendedName>
</protein>